<evidence type="ECO:0000256" key="16">
    <source>
        <dbReference type="SAM" id="SignalP"/>
    </source>
</evidence>
<comment type="similarity">
    <text evidence="2 14 15">Belongs to the TonB-dependent receptor family.</text>
</comment>
<keyword evidence="6 14" id="KW-0812">Transmembrane</keyword>
<dbReference type="PANTHER" id="PTHR32552:SF68">
    <property type="entry name" value="FERRICHROME OUTER MEMBRANE TRANSPORTER_PHAGE RECEPTOR"/>
    <property type="match status" value="1"/>
</dbReference>
<evidence type="ECO:0000256" key="2">
    <source>
        <dbReference type="ARBA" id="ARBA00009810"/>
    </source>
</evidence>
<dbReference type="GO" id="GO:0009279">
    <property type="term" value="C:cell outer membrane"/>
    <property type="evidence" value="ECO:0007669"/>
    <property type="project" value="UniProtKB-SubCell"/>
</dbReference>
<dbReference type="InterPro" id="IPR000531">
    <property type="entry name" value="Beta-barrel_TonB"/>
</dbReference>
<keyword evidence="9" id="KW-0406">Ion transport</keyword>
<proteinExistence type="inferred from homology"/>
<keyword evidence="7 16" id="KW-0732">Signal</keyword>
<dbReference type="GO" id="GO:0015344">
    <property type="term" value="F:siderophore uptake transmembrane transporter activity"/>
    <property type="evidence" value="ECO:0007669"/>
    <property type="project" value="TreeGrafter"/>
</dbReference>
<feature type="domain" description="TonB-dependent receptor-like beta-barrel" evidence="17">
    <location>
        <begin position="221"/>
        <end position="671"/>
    </location>
</feature>
<dbReference type="Gene3D" id="2.40.170.20">
    <property type="entry name" value="TonB-dependent receptor, beta-barrel domain"/>
    <property type="match status" value="1"/>
</dbReference>
<keyword evidence="10 15" id="KW-0798">TonB box</keyword>
<evidence type="ECO:0000256" key="3">
    <source>
        <dbReference type="ARBA" id="ARBA00022448"/>
    </source>
</evidence>
<keyword evidence="20" id="KW-1185">Reference proteome</keyword>
<gene>
    <name evidence="19" type="ORF">FHR99_001927</name>
</gene>
<dbReference type="Pfam" id="PF07715">
    <property type="entry name" value="Plug"/>
    <property type="match status" value="1"/>
</dbReference>
<evidence type="ECO:0000256" key="9">
    <source>
        <dbReference type="ARBA" id="ARBA00023065"/>
    </source>
</evidence>
<evidence type="ECO:0000313" key="20">
    <source>
        <dbReference type="Proteomes" id="UP000537130"/>
    </source>
</evidence>
<evidence type="ECO:0000313" key="19">
    <source>
        <dbReference type="EMBL" id="MBB3047661.1"/>
    </source>
</evidence>
<dbReference type="InterPro" id="IPR037066">
    <property type="entry name" value="Plug_dom_sf"/>
</dbReference>
<keyword evidence="8" id="KW-0408">Iron</keyword>
<keyword evidence="5" id="KW-0410">Iron transport</keyword>
<dbReference type="RefSeq" id="WP_183410430.1">
    <property type="nucleotide sequence ID" value="NZ_JACHWY010000002.1"/>
</dbReference>
<dbReference type="Gene3D" id="2.170.130.10">
    <property type="entry name" value="TonB-dependent receptor, plug domain"/>
    <property type="match status" value="1"/>
</dbReference>
<evidence type="ECO:0000259" key="17">
    <source>
        <dbReference type="Pfam" id="PF00593"/>
    </source>
</evidence>
<evidence type="ECO:0000256" key="11">
    <source>
        <dbReference type="ARBA" id="ARBA00023136"/>
    </source>
</evidence>
<evidence type="ECO:0000256" key="4">
    <source>
        <dbReference type="ARBA" id="ARBA00022452"/>
    </source>
</evidence>
<keyword evidence="12 19" id="KW-0675">Receptor</keyword>
<feature type="domain" description="TonB-dependent receptor plug" evidence="18">
    <location>
        <begin position="53"/>
        <end position="149"/>
    </location>
</feature>
<dbReference type="GO" id="GO:0015891">
    <property type="term" value="P:siderophore transport"/>
    <property type="evidence" value="ECO:0007669"/>
    <property type="project" value="InterPro"/>
</dbReference>
<dbReference type="InterPro" id="IPR036942">
    <property type="entry name" value="Beta-barrel_TonB_sf"/>
</dbReference>
<dbReference type="InterPro" id="IPR012910">
    <property type="entry name" value="Plug_dom"/>
</dbReference>
<dbReference type="Proteomes" id="UP000537130">
    <property type="component" value="Unassembled WGS sequence"/>
</dbReference>
<comment type="subcellular location">
    <subcellularLocation>
        <location evidence="1 14">Cell outer membrane</location>
        <topology evidence="1 14">Multi-pass membrane protein</topology>
    </subcellularLocation>
</comment>
<evidence type="ECO:0000256" key="14">
    <source>
        <dbReference type="PROSITE-ProRule" id="PRU01360"/>
    </source>
</evidence>
<evidence type="ECO:0000256" key="10">
    <source>
        <dbReference type="ARBA" id="ARBA00023077"/>
    </source>
</evidence>
<accession>A0A7W4W544</accession>
<organism evidence="19 20">
    <name type="scientific">Litorivivens lipolytica</name>
    <dbReference type="NCBI Taxonomy" id="1524264"/>
    <lineage>
        <taxon>Bacteria</taxon>
        <taxon>Pseudomonadati</taxon>
        <taxon>Pseudomonadota</taxon>
        <taxon>Gammaproteobacteria</taxon>
        <taxon>Litorivivens</taxon>
    </lineage>
</organism>
<dbReference type="SUPFAM" id="SSF56935">
    <property type="entry name" value="Porins"/>
    <property type="match status" value="1"/>
</dbReference>
<name>A0A7W4W544_9GAMM</name>
<protein>
    <submittedName>
        <fullName evidence="19">Catecholate siderophore receptor</fullName>
    </submittedName>
</protein>
<feature type="signal peptide" evidence="16">
    <location>
        <begin position="1"/>
        <end position="25"/>
    </location>
</feature>
<keyword evidence="3 14" id="KW-0813">Transport</keyword>
<evidence type="ECO:0000256" key="1">
    <source>
        <dbReference type="ARBA" id="ARBA00004571"/>
    </source>
</evidence>
<dbReference type="NCBIfam" id="TIGR01783">
    <property type="entry name" value="TonB-siderophor"/>
    <property type="match status" value="1"/>
</dbReference>
<comment type="caution">
    <text evidence="19">The sequence shown here is derived from an EMBL/GenBank/DDBJ whole genome shotgun (WGS) entry which is preliminary data.</text>
</comment>
<dbReference type="PANTHER" id="PTHR32552">
    <property type="entry name" value="FERRICHROME IRON RECEPTOR-RELATED"/>
    <property type="match status" value="1"/>
</dbReference>
<keyword evidence="4 14" id="KW-1134">Transmembrane beta strand</keyword>
<evidence type="ECO:0000256" key="12">
    <source>
        <dbReference type="ARBA" id="ARBA00023170"/>
    </source>
</evidence>
<dbReference type="GO" id="GO:0038023">
    <property type="term" value="F:signaling receptor activity"/>
    <property type="evidence" value="ECO:0007669"/>
    <property type="project" value="InterPro"/>
</dbReference>
<dbReference type="InterPro" id="IPR039426">
    <property type="entry name" value="TonB-dep_rcpt-like"/>
</dbReference>
<dbReference type="EMBL" id="JACHWY010000002">
    <property type="protein sequence ID" value="MBB3047661.1"/>
    <property type="molecule type" value="Genomic_DNA"/>
</dbReference>
<feature type="chain" id="PRO_5031011344" evidence="16">
    <location>
        <begin position="26"/>
        <end position="702"/>
    </location>
</feature>
<dbReference type="Pfam" id="PF00593">
    <property type="entry name" value="TonB_dep_Rec_b-barrel"/>
    <property type="match status" value="1"/>
</dbReference>
<evidence type="ECO:0000256" key="15">
    <source>
        <dbReference type="RuleBase" id="RU003357"/>
    </source>
</evidence>
<dbReference type="CDD" id="cd01347">
    <property type="entry name" value="ligand_gated_channel"/>
    <property type="match status" value="1"/>
</dbReference>
<evidence type="ECO:0000256" key="5">
    <source>
        <dbReference type="ARBA" id="ARBA00022496"/>
    </source>
</evidence>
<keyword evidence="11 14" id="KW-0472">Membrane</keyword>
<evidence type="ECO:0000259" key="18">
    <source>
        <dbReference type="Pfam" id="PF07715"/>
    </source>
</evidence>
<dbReference type="PROSITE" id="PS52016">
    <property type="entry name" value="TONB_DEPENDENT_REC_3"/>
    <property type="match status" value="1"/>
</dbReference>
<reference evidence="19 20" key="1">
    <citation type="submission" date="2020-08" db="EMBL/GenBank/DDBJ databases">
        <title>Genomic Encyclopedia of Type Strains, Phase III (KMG-III): the genomes of soil and plant-associated and newly described type strains.</title>
        <authorList>
            <person name="Whitman W."/>
        </authorList>
    </citation>
    <scope>NUCLEOTIDE SEQUENCE [LARGE SCALE GENOMIC DNA]</scope>
    <source>
        <strain evidence="19 20">CECT 8654</strain>
    </source>
</reference>
<sequence>MLSSKTGLSALAAAISLAAANQSLAEKKYEELIVKGQYLSINEVTAVKTPTPIIDVPQSLSIVTAEQIQQQGFTSIGDIINYTPGVNTSQGEGHRDAVVFRGRRATADFFIDGVRDDVQYYRSLYNLKQVEVLRGPNALFFGRGGTGGALNRVTKKGVIGEDFARYQASLDTFDETALGFDGNVTLSDNAALRLNVMAESLKNHRDFYEGYRFGVNPTLRLSLGEDTSLDISYEYANHERFIDRGIPTGADGRPVEEFEDIVLGDKNVNESDLLANLFRVTVQHSFSDALKGNLTAFYGDYEKLYQNFYASSYDQAASPNEVTLDGYVDTTDRQNAILSGNLIGEFATGDIGHTVIFGVEYIDTSSDQDRWNAFWDTTSDDNEVFSIQRPLNLRNGVGVNANGVVTTNNFNVDINDDTRVKLDVTSVYLQDEIEISEHLDVVLGARFDSFDIDVNNVVANEKRSRKDEEVSPRAGIVYKPQENISIYASYSESFLPKSGEQFANINGAANDLDPNTYENREVGMKWDFSNGLSFTAAIFENEESAPEVDDNDPNAFVVVDSEIEGYELQLEGQLTDRWFLSASYGNLDGEIVNQSGPTGLRPRELPEHMASIWTMYQLTNNLGLGLGATYQDESFIDSGNNAELPSYTRTDMAIIYDVSATLRVQLNIENLTDELYFPNAHSTHQVTVGESRSARLTISGDF</sequence>
<dbReference type="InterPro" id="IPR010105">
    <property type="entry name" value="TonB_sidphr_rcpt"/>
</dbReference>
<dbReference type="AlphaFoldDB" id="A0A7W4W544"/>
<evidence type="ECO:0000256" key="13">
    <source>
        <dbReference type="ARBA" id="ARBA00023237"/>
    </source>
</evidence>
<evidence type="ECO:0000256" key="6">
    <source>
        <dbReference type="ARBA" id="ARBA00022692"/>
    </source>
</evidence>
<evidence type="ECO:0000256" key="7">
    <source>
        <dbReference type="ARBA" id="ARBA00022729"/>
    </source>
</evidence>
<evidence type="ECO:0000256" key="8">
    <source>
        <dbReference type="ARBA" id="ARBA00023004"/>
    </source>
</evidence>
<keyword evidence="13 14" id="KW-0998">Cell outer membrane</keyword>